<sequence>MAGDKHVPCPEFQFSTTACYICNGYYGPCFEEPVCATCHAFLFPNDIGLFQVPIFSEKTDDEDSGNDEPTDLYYNHERRTSQQQQNSPQNVNSNSQNASVNNVNSFSNAESYRVDYGQNLEHVQQYQHCQDNCRQYEREVGEPSRPYNLSDRLEMLTNHKHIEHEPINEPGLVESLPPEVLLAVFSHLDDVSLWSAANVCRRWCGLLSTHVTAQQWQQHVKMRWPLYRPIGCVKNWYKVYDQLASSAPCRTCLAQTSLRTRAPRMEEYYWRRNRLLSELKSLRMDPPEGIEATPLDQMCCHWQATITGPVGSPYEGGLFYLYLQVPYSYPMCPPVVRFLTKILHPNVSRHGDVGIDSIHHNWSLALTISKVLISVQSLLTDPYCQVCMEPELGEMYMNDRERFEEVARAWTWSHKPTADVPKVSGARRSECNGIISEGFLGSLSLALSLAKLEHLPLSVELTPAIRYPSLLKETNVCGQVVESTTPDPYSWSTITADAQ</sequence>
<comment type="caution">
    <text evidence="9">The sequence shown here is derived from an EMBL/GenBank/DDBJ whole genome shotgun (WGS) entry which is preliminary data.</text>
</comment>
<dbReference type="Gene3D" id="1.20.1280.50">
    <property type="match status" value="1"/>
</dbReference>
<dbReference type="AlphaFoldDB" id="A0A834KV13"/>
<evidence type="ECO:0000256" key="2">
    <source>
        <dbReference type="ARBA" id="ARBA00022679"/>
    </source>
</evidence>
<keyword evidence="2" id="KW-0808">Transferase</keyword>
<dbReference type="PROSITE" id="PS50127">
    <property type="entry name" value="UBC_2"/>
    <property type="match status" value="1"/>
</dbReference>
<dbReference type="CDD" id="cd09917">
    <property type="entry name" value="F-box_SF"/>
    <property type="match status" value="1"/>
</dbReference>
<dbReference type="CDD" id="cd23826">
    <property type="entry name" value="UEV_Morgue-like"/>
    <property type="match status" value="1"/>
</dbReference>
<evidence type="ECO:0000259" key="7">
    <source>
        <dbReference type="PROSITE" id="PS50127"/>
    </source>
</evidence>
<dbReference type="InterPro" id="IPR036047">
    <property type="entry name" value="F-box-like_dom_sf"/>
</dbReference>
<dbReference type="EMBL" id="JACSDZ010000002">
    <property type="protein sequence ID" value="KAF7413393.1"/>
    <property type="molecule type" value="Genomic_DNA"/>
</dbReference>
<keyword evidence="4" id="KW-0833">Ubl conjugation pathway</keyword>
<keyword evidence="3" id="KW-0547">Nucleotide-binding</keyword>
<keyword evidence="10" id="KW-1185">Reference proteome</keyword>
<organism evidence="9 10">
    <name type="scientific">Vespula germanica</name>
    <name type="common">German yellow jacket</name>
    <name type="synonym">Paravespula germanica</name>
    <dbReference type="NCBI Taxonomy" id="30212"/>
    <lineage>
        <taxon>Eukaryota</taxon>
        <taxon>Metazoa</taxon>
        <taxon>Ecdysozoa</taxon>
        <taxon>Arthropoda</taxon>
        <taxon>Hexapoda</taxon>
        <taxon>Insecta</taxon>
        <taxon>Pterygota</taxon>
        <taxon>Neoptera</taxon>
        <taxon>Endopterygota</taxon>
        <taxon>Hymenoptera</taxon>
        <taxon>Apocrita</taxon>
        <taxon>Aculeata</taxon>
        <taxon>Vespoidea</taxon>
        <taxon>Vespidae</taxon>
        <taxon>Vespinae</taxon>
        <taxon>Vespula</taxon>
    </lineage>
</organism>
<dbReference type="InterPro" id="IPR016135">
    <property type="entry name" value="UBQ-conjugating_enzyme/RWD"/>
</dbReference>
<name>A0A834KV13_VESGE</name>
<dbReference type="SUPFAM" id="SSF54495">
    <property type="entry name" value="UBC-like"/>
    <property type="match status" value="1"/>
</dbReference>
<dbReference type="FunFam" id="3.10.110.10:FF:000060">
    <property type="entry name" value="Ubiquitin conjugating enzyme (UbcB)"/>
    <property type="match status" value="1"/>
</dbReference>
<dbReference type="InterPro" id="IPR001810">
    <property type="entry name" value="F-box_dom"/>
</dbReference>
<dbReference type="InterPro" id="IPR000608">
    <property type="entry name" value="UBC"/>
</dbReference>
<dbReference type="PROSITE" id="PS50181">
    <property type="entry name" value="FBOX"/>
    <property type="match status" value="1"/>
</dbReference>
<evidence type="ECO:0000256" key="1">
    <source>
        <dbReference type="ARBA" id="ARBA00012486"/>
    </source>
</evidence>
<feature type="domain" description="UBC core" evidence="7">
    <location>
        <begin position="270"/>
        <end position="416"/>
    </location>
</feature>
<proteinExistence type="predicted"/>
<reference evidence="9" key="1">
    <citation type="journal article" date="2020" name="G3 (Bethesda)">
        <title>High-Quality Assemblies for Three Invasive Social Wasps from the &lt;i&gt;Vespula&lt;/i&gt; Genus.</title>
        <authorList>
            <person name="Harrop T.W.R."/>
            <person name="Guhlin J."/>
            <person name="McLaughlin G.M."/>
            <person name="Permina E."/>
            <person name="Stockwell P."/>
            <person name="Gilligan J."/>
            <person name="Le Lec M.F."/>
            <person name="Gruber M.A.M."/>
            <person name="Quinn O."/>
            <person name="Lovegrove M."/>
            <person name="Duncan E.J."/>
            <person name="Remnant E.J."/>
            <person name="Van Eeckhoven J."/>
            <person name="Graham B."/>
            <person name="Knapp R.A."/>
            <person name="Langford K.W."/>
            <person name="Kronenberg Z."/>
            <person name="Press M.O."/>
            <person name="Eacker S.M."/>
            <person name="Wilson-Rankin E.E."/>
            <person name="Purcell J."/>
            <person name="Lester P.J."/>
            <person name="Dearden P.K."/>
        </authorList>
    </citation>
    <scope>NUCLEOTIDE SEQUENCE</scope>
    <source>
        <strain evidence="9">Linc-1</strain>
    </source>
</reference>
<evidence type="ECO:0000313" key="10">
    <source>
        <dbReference type="Proteomes" id="UP000617340"/>
    </source>
</evidence>
<keyword evidence="5" id="KW-0067">ATP-binding</keyword>
<dbReference type="GO" id="GO:0061631">
    <property type="term" value="F:ubiquitin conjugating enzyme activity"/>
    <property type="evidence" value="ECO:0007669"/>
    <property type="project" value="UniProtKB-EC"/>
</dbReference>
<feature type="domain" description="F-box" evidence="8">
    <location>
        <begin position="170"/>
        <end position="219"/>
    </location>
</feature>
<dbReference type="SMART" id="SM00212">
    <property type="entry name" value="UBCc"/>
    <property type="match status" value="1"/>
</dbReference>
<evidence type="ECO:0000256" key="5">
    <source>
        <dbReference type="ARBA" id="ARBA00022840"/>
    </source>
</evidence>
<feature type="region of interest" description="Disordered" evidence="6">
    <location>
        <begin position="78"/>
        <end position="102"/>
    </location>
</feature>
<dbReference type="GO" id="GO:0005524">
    <property type="term" value="F:ATP binding"/>
    <property type="evidence" value="ECO:0007669"/>
    <property type="project" value="UniProtKB-KW"/>
</dbReference>
<gene>
    <name evidence="9" type="ORF">HZH68_001882</name>
</gene>
<accession>A0A834KV13</accession>
<protein>
    <recommendedName>
        <fullName evidence="1">E2 ubiquitin-conjugating enzyme</fullName>
        <ecNumber evidence="1">2.3.2.23</ecNumber>
    </recommendedName>
</protein>
<feature type="compositionally biased region" description="Low complexity" evidence="6">
    <location>
        <begin position="81"/>
        <end position="102"/>
    </location>
</feature>
<dbReference type="Proteomes" id="UP000617340">
    <property type="component" value="Unassembled WGS sequence"/>
</dbReference>
<dbReference type="InterPro" id="IPR050113">
    <property type="entry name" value="Ub_conjugating_enzyme"/>
</dbReference>
<evidence type="ECO:0000313" key="9">
    <source>
        <dbReference type="EMBL" id="KAF7413393.1"/>
    </source>
</evidence>
<evidence type="ECO:0000256" key="4">
    <source>
        <dbReference type="ARBA" id="ARBA00022786"/>
    </source>
</evidence>
<evidence type="ECO:0000259" key="8">
    <source>
        <dbReference type="PROSITE" id="PS50181"/>
    </source>
</evidence>
<dbReference type="Gene3D" id="3.10.110.10">
    <property type="entry name" value="Ubiquitin Conjugating Enzyme"/>
    <property type="match status" value="1"/>
</dbReference>
<dbReference type="Pfam" id="PF00179">
    <property type="entry name" value="UQ_con"/>
    <property type="match status" value="1"/>
</dbReference>
<evidence type="ECO:0000256" key="3">
    <source>
        <dbReference type="ARBA" id="ARBA00022741"/>
    </source>
</evidence>
<dbReference type="Pfam" id="PF12937">
    <property type="entry name" value="F-box-like"/>
    <property type="match status" value="1"/>
</dbReference>
<dbReference type="EC" id="2.3.2.23" evidence="1"/>
<dbReference type="PANTHER" id="PTHR24067">
    <property type="entry name" value="UBIQUITIN-CONJUGATING ENZYME E2"/>
    <property type="match status" value="1"/>
</dbReference>
<evidence type="ECO:0000256" key="6">
    <source>
        <dbReference type="SAM" id="MobiDB-lite"/>
    </source>
</evidence>
<dbReference type="SUPFAM" id="SSF81383">
    <property type="entry name" value="F-box domain"/>
    <property type="match status" value="1"/>
</dbReference>